<dbReference type="PANTHER" id="PTHR44240:SF12">
    <property type="entry name" value="OS06G0716100 PROTEIN"/>
    <property type="match status" value="1"/>
</dbReference>
<gene>
    <name evidence="4" type="ORF">BJ984_002262</name>
</gene>
<dbReference type="Pfam" id="PF00226">
    <property type="entry name" value="DnaJ"/>
    <property type="match status" value="1"/>
</dbReference>
<accession>A0A852SQT3</accession>
<evidence type="ECO:0000313" key="4">
    <source>
        <dbReference type="EMBL" id="NYD71104.1"/>
    </source>
</evidence>
<dbReference type="InterPro" id="IPR036869">
    <property type="entry name" value="J_dom_sf"/>
</dbReference>
<dbReference type="InterPro" id="IPR011528">
    <property type="entry name" value="NERD"/>
</dbReference>
<dbReference type="Pfam" id="PF08378">
    <property type="entry name" value="NERD"/>
    <property type="match status" value="1"/>
</dbReference>
<dbReference type="Proteomes" id="UP000549913">
    <property type="component" value="Unassembled WGS sequence"/>
</dbReference>
<feature type="region of interest" description="Disordered" evidence="1">
    <location>
        <begin position="63"/>
        <end position="118"/>
    </location>
</feature>
<evidence type="ECO:0000256" key="1">
    <source>
        <dbReference type="SAM" id="MobiDB-lite"/>
    </source>
</evidence>
<evidence type="ECO:0000313" key="5">
    <source>
        <dbReference type="Proteomes" id="UP000549913"/>
    </source>
</evidence>
<dbReference type="AlphaFoldDB" id="A0A852SQT3"/>
<protein>
    <recommendedName>
        <fullName evidence="6">Molecular chaperone DnaJ</fullName>
    </recommendedName>
</protein>
<feature type="domain" description="J" evidence="2">
    <location>
        <begin position="9"/>
        <end position="70"/>
    </location>
</feature>
<keyword evidence="5" id="KW-1185">Reference proteome</keyword>
<evidence type="ECO:0000259" key="3">
    <source>
        <dbReference type="PROSITE" id="PS50965"/>
    </source>
</evidence>
<reference evidence="4 5" key="1">
    <citation type="submission" date="2020-07" db="EMBL/GenBank/DDBJ databases">
        <title>Sequencing the genomes of 1000 actinobacteria strains.</title>
        <authorList>
            <person name="Klenk H.-P."/>
        </authorList>
    </citation>
    <scope>NUCLEOTIDE SEQUENCE [LARGE SCALE GENOMIC DNA]</scope>
    <source>
        <strain evidence="4 5">DSM 26474</strain>
    </source>
</reference>
<dbReference type="SMART" id="SM00271">
    <property type="entry name" value="DnaJ"/>
    <property type="match status" value="1"/>
</dbReference>
<sequence>MSDSPLAQSPYEVLGVGAAATQDELKKAYRRLLRETHPDTGGDAVRFVAVQRAWELVGAPDDRAAYDRGSRGGGAGSTHTAGASGSASTPGSGFGPATGGRASGRPASSTVKARTYGHPGGQEREVYLTLLREWVGRGVEIADPYDPALVRSAPREIRGWLAKAIAEESTAGLVSTLGIGYTIWNNVLSGRSANGVPETIDHVVLGPSGLYAIQSEDWGAEVRLKKDELVGESVHPDEEPMHELHRAAKSLGRSLGVKFTSLVVVVPDAALAEPAETVDRGRLSGSVVVRRSLLPQLLRNGVDGASGGRGGWGGGAERTSIDRVFELRTRLQNGIRLA</sequence>
<organism evidence="4 5">
    <name type="scientific">Herbiconiux flava</name>
    <dbReference type="NCBI Taxonomy" id="881268"/>
    <lineage>
        <taxon>Bacteria</taxon>
        <taxon>Bacillati</taxon>
        <taxon>Actinomycetota</taxon>
        <taxon>Actinomycetes</taxon>
        <taxon>Micrococcales</taxon>
        <taxon>Microbacteriaceae</taxon>
        <taxon>Herbiconiux</taxon>
    </lineage>
</organism>
<feature type="compositionally biased region" description="Low complexity" evidence="1">
    <location>
        <begin position="77"/>
        <end position="91"/>
    </location>
</feature>
<dbReference type="InterPro" id="IPR052276">
    <property type="entry name" value="Diphthamide-biosynth_chaperone"/>
</dbReference>
<dbReference type="InterPro" id="IPR001623">
    <property type="entry name" value="DnaJ_domain"/>
</dbReference>
<dbReference type="PROSITE" id="PS50965">
    <property type="entry name" value="NERD"/>
    <property type="match status" value="1"/>
</dbReference>
<dbReference type="SUPFAM" id="SSF46565">
    <property type="entry name" value="Chaperone J-domain"/>
    <property type="match status" value="1"/>
</dbReference>
<evidence type="ECO:0008006" key="6">
    <source>
        <dbReference type="Google" id="ProtNLM"/>
    </source>
</evidence>
<feature type="compositionally biased region" description="Gly residues" evidence="1">
    <location>
        <begin position="92"/>
        <end position="102"/>
    </location>
</feature>
<dbReference type="EMBL" id="JACCBM010000001">
    <property type="protein sequence ID" value="NYD71104.1"/>
    <property type="molecule type" value="Genomic_DNA"/>
</dbReference>
<dbReference type="CDD" id="cd06257">
    <property type="entry name" value="DnaJ"/>
    <property type="match status" value="1"/>
</dbReference>
<dbReference type="Gene3D" id="1.10.287.110">
    <property type="entry name" value="DnaJ domain"/>
    <property type="match status" value="1"/>
</dbReference>
<dbReference type="PROSITE" id="PS50076">
    <property type="entry name" value="DNAJ_2"/>
    <property type="match status" value="1"/>
</dbReference>
<dbReference type="RefSeq" id="WP_179548126.1">
    <property type="nucleotide sequence ID" value="NZ_BSEW01000002.1"/>
</dbReference>
<dbReference type="PANTHER" id="PTHR44240">
    <property type="entry name" value="DNAJ DOMAIN (PROKARYOTIC HEAT SHOCK PROTEIN)-RELATED"/>
    <property type="match status" value="1"/>
</dbReference>
<name>A0A852SQT3_9MICO</name>
<dbReference type="PRINTS" id="PR00625">
    <property type="entry name" value="JDOMAIN"/>
</dbReference>
<proteinExistence type="predicted"/>
<feature type="domain" description="NERD" evidence="3">
    <location>
        <begin position="162"/>
        <end position="274"/>
    </location>
</feature>
<comment type="caution">
    <text evidence="4">The sequence shown here is derived from an EMBL/GenBank/DDBJ whole genome shotgun (WGS) entry which is preliminary data.</text>
</comment>
<evidence type="ECO:0000259" key="2">
    <source>
        <dbReference type="PROSITE" id="PS50076"/>
    </source>
</evidence>